<dbReference type="EnsemblMetazoa" id="Aqu2.1.22857_001">
    <property type="protein sequence ID" value="Aqu2.1.22857_001"/>
    <property type="gene ID" value="Aqu2.1.22857"/>
</dbReference>
<protein>
    <submittedName>
        <fullName evidence="1">Uncharacterized protein</fullName>
    </submittedName>
</protein>
<reference evidence="1" key="1">
    <citation type="submission" date="2017-05" db="UniProtKB">
        <authorList>
            <consortium name="EnsemblMetazoa"/>
        </authorList>
    </citation>
    <scope>IDENTIFICATION</scope>
</reference>
<sequence>MHPLHPLFQNVLLKHYISLNPTTQCLSGIEGLSSCVTNRAVSQFILSPVGNPDSRIGVTEVIVPKEIADLPVKPIRFGLDWDHLSDISLSDPAFGESERIKALLGIHIFIACLLEGSLTGPTCLPV</sequence>
<dbReference type="InParanoid" id="A0A1X7U4L8"/>
<evidence type="ECO:0000313" key="1">
    <source>
        <dbReference type="EnsemblMetazoa" id="Aqu2.1.22857_001"/>
    </source>
</evidence>
<accession>A0A1X7U4L8</accession>
<dbReference type="AlphaFoldDB" id="A0A1X7U4L8"/>
<name>A0A1X7U4L8_AMPQE</name>
<organism evidence="1">
    <name type="scientific">Amphimedon queenslandica</name>
    <name type="common">Sponge</name>
    <dbReference type="NCBI Taxonomy" id="400682"/>
    <lineage>
        <taxon>Eukaryota</taxon>
        <taxon>Metazoa</taxon>
        <taxon>Porifera</taxon>
        <taxon>Demospongiae</taxon>
        <taxon>Heteroscleromorpha</taxon>
        <taxon>Haplosclerida</taxon>
        <taxon>Niphatidae</taxon>
        <taxon>Amphimedon</taxon>
    </lineage>
</organism>
<proteinExistence type="predicted"/>